<comment type="caution">
    <text evidence="2">The sequence shown here is derived from an EMBL/GenBank/DDBJ whole genome shotgun (WGS) entry which is preliminary data.</text>
</comment>
<dbReference type="EMBL" id="JMIX01000011">
    <property type="protein sequence ID" value="KEO91003.1"/>
    <property type="molecule type" value="Genomic_DNA"/>
</dbReference>
<organism evidence="2 3">
    <name type="scientific">Erythrobacter litoralis</name>
    <dbReference type="NCBI Taxonomy" id="39960"/>
    <lineage>
        <taxon>Bacteria</taxon>
        <taxon>Pseudomonadati</taxon>
        <taxon>Pseudomonadota</taxon>
        <taxon>Alphaproteobacteria</taxon>
        <taxon>Sphingomonadales</taxon>
        <taxon>Erythrobacteraceae</taxon>
        <taxon>Erythrobacter/Porphyrobacter group</taxon>
        <taxon>Erythrobacter</taxon>
    </lineage>
</organism>
<dbReference type="AlphaFoldDB" id="A0A074MGM7"/>
<keyword evidence="3" id="KW-1185">Reference proteome</keyword>
<evidence type="ECO:0000256" key="1">
    <source>
        <dbReference type="SAM" id="Phobius"/>
    </source>
</evidence>
<protein>
    <submittedName>
        <fullName evidence="2">Uncharacterized protein</fullName>
    </submittedName>
</protein>
<gene>
    <name evidence="2" type="ORF">EH32_01370</name>
</gene>
<name>A0A074MGM7_9SPHN</name>
<accession>A0A074MGM7</accession>
<keyword evidence="1" id="KW-1133">Transmembrane helix</keyword>
<keyword evidence="1" id="KW-0472">Membrane</keyword>
<evidence type="ECO:0000313" key="2">
    <source>
        <dbReference type="EMBL" id="KEO91003.1"/>
    </source>
</evidence>
<proteinExistence type="predicted"/>
<feature type="transmembrane region" description="Helical" evidence="1">
    <location>
        <begin position="106"/>
        <end position="127"/>
    </location>
</feature>
<reference evidence="2 3" key="1">
    <citation type="submission" date="2014-04" db="EMBL/GenBank/DDBJ databases">
        <title>A comprehensive comparison of genomes of Erythrobacter spp. Strains.</title>
        <authorList>
            <person name="Zheng Q."/>
        </authorList>
    </citation>
    <scope>NUCLEOTIDE SEQUENCE [LARGE SCALE GENOMIC DNA]</scope>
    <source>
        <strain evidence="2 3">DSM 8509</strain>
    </source>
</reference>
<sequence length="128" mass="13893">MFGTTRWAIGDVIGIQFDEKLPKAFILHLQGGSVDPEELAAAEAMLAARDWVVGKPSDCKKSERIAKVLGQASDASLIGTRQAIAQPGPRSRSSRRRFTEWLDRRTSILVVLSALLGGLLGLASLFIF</sequence>
<evidence type="ECO:0000313" key="3">
    <source>
        <dbReference type="Proteomes" id="UP000027866"/>
    </source>
</evidence>
<keyword evidence="1" id="KW-0812">Transmembrane</keyword>
<dbReference type="Proteomes" id="UP000027866">
    <property type="component" value="Unassembled WGS sequence"/>
</dbReference>